<reference evidence="4" key="1">
    <citation type="submission" date="2022-10" db="EMBL/GenBank/DDBJ databases">
        <title>Genome assembly of Pristionchus species.</title>
        <authorList>
            <person name="Yoshida K."/>
            <person name="Sommer R.J."/>
        </authorList>
    </citation>
    <scope>NUCLEOTIDE SEQUENCE [LARGE SCALE GENOMIC DNA]</scope>
    <source>
        <strain evidence="4">RS5460</strain>
    </source>
</reference>
<evidence type="ECO:0000313" key="4">
    <source>
        <dbReference type="Proteomes" id="UP001328107"/>
    </source>
</evidence>
<comment type="caution">
    <text evidence="3">The sequence shown here is derived from an EMBL/GenBank/DDBJ whole genome shotgun (WGS) entry which is preliminary data.</text>
</comment>
<dbReference type="Gene3D" id="3.30.710.10">
    <property type="entry name" value="Potassium Channel Kv1.1, Chain A"/>
    <property type="match status" value="1"/>
</dbReference>
<keyword evidence="4" id="KW-1185">Reference proteome</keyword>
<dbReference type="Proteomes" id="UP001328107">
    <property type="component" value="Unassembled WGS sequence"/>
</dbReference>
<keyword evidence="1" id="KW-0472">Membrane</keyword>
<name>A0AAN5CU49_9BILA</name>
<dbReference type="PROSITE" id="PS50097">
    <property type="entry name" value="BTB"/>
    <property type="match status" value="1"/>
</dbReference>
<gene>
    <name evidence="3" type="ORF">PMAYCL1PPCAC_20302</name>
</gene>
<dbReference type="SUPFAM" id="SSF54695">
    <property type="entry name" value="POZ domain"/>
    <property type="match status" value="1"/>
</dbReference>
<organism evidence="3 4">
    <name type="scientific">Pristionchus mayeri</name>
    <dbReference type="NCBI Taxonomy" id="1317129"/>
    <lineage>
        <taxon>Eukaryota</taxon>
        <taxon>Metazoa</taxon>
        <taxon>Ecdysozoa</taxon>
        <taxon>Nematoda</taxon>
        <taxon>Chromadorea</taxon>
        <taxon>Rhabditida</taxon>
        <taxon>Rhabditina</taxon>
        <taxon>Diplogasteromorpha</taxon>
        <taxon>Diplogasteroidea</taxon>
        <taxon>Neodiplogasteridae</taxon>
        <taxon>Pristionchus</taxon>
    </lineage>
</organism>
<dbReference type="PANTHER" id="PTHR47022">
    <property type="entry name" value="BTB AND MATH DOMAIN-CONTAINING PROTEIN 36-RELATED"/>
    <property type="match status" value="1"/>
</dbReference>
<accession>A0AAN5CU49</accession>
<dbReference type="EMBL" id="BTRK01000004">
    <property type="protein sequence ID" value="GMR50107.1"/>
    <property type="molecule type" value="Genomic_DNA"/>
</dbReference>
<dbReference type="CDD" id="cd18186">
    <property type="entry name" value="BTB_POZ_ZBTB_KLHL-like"/>
    <property type="match status" value="1"/>
</dbReference>
<keyword evidence="1" id="KW-0812">Transmembrane</keyword>
<sequence length="535" mass="60517">LQILSIVSVMPHSLILASQCTRLHVNLESDQCSINLSEDAKSIIFETTSQDRLSSVEMRLLSNDGTEMISPLLNRFHGNGSIGWMRIDSLYPLIVGENESLELVPEKMRKWLDATSTELKKYSLLIAVLFSPKTEPVQKETTTQIHTIALTVEDDSVLVCRELLALRSPFFETLFYREFAEKVNGVYKLKEINKVDFRSFMENIFEIYRVKDKFLAVEDAIIALTYADRFGLMDIHQEAFAFLKTQTLPKELLKDVFIICSRFNDNEDIIKFLLGQYESENELLNLISDCVPLVSSNATQSALMVLQSVFREQKIKIASLDNKNKQNMEGWVNDANAAKRVLIHLQCCDDKGDLEMESWFTIPFGNYSGNIDWSPDLWLNIPPAFTTATLNEKTRSRNEGVSFANEFSSNQIVRAPPPPPTVATTLSTHVLSPTTAPSSSTPTLITESTKQSFQATEPTSQHPYTIIIIVVVSTFSFCSIMALAVRWFQGRTPSVTPYTHPAPPIVERADTPHNIMDDYQEVKEELAIFGRYVVR</sequence>
<evidence type="ECO:0000313" key="3">
    <source>
        <dbReference type="EMBL" id="GMR50107.1"/>
    </source>
</evidence>
<feature type="non-terminal residue" evidence="3">
    <location>
        <position position="535"/>
    </location>
</feature>
<proteinExistence type="predicted"/>
<feature type="non-terminal residue" evidence="3">
    <location>
        <position position="1"/>
    </location>
</feature>
<dbReference type="PANTHER" id="PTHR47022:SF1">
    <property type="entry name" value="BTB AND MATH DOMAIN-CONTAINING PROTEIN 36-RELATED"/>
    <property type="match status" value="1"/>
</dbReference>
<dbReference type="AlphaFoldDB" id="A0AAN5CU49"/>
<feature type="transmembrane region" description="Helical" evidence="1">
    <location>
        <begin position="464"/>
        <end position="485"/>
    </location>
</feature>
<dbReference type="Pfam" id="PF00651">
    <property type="entry name" value="BTB"/>
    <property type="match status" value="1"/>
</dbReference>
<evidence type="ECO:0000259" key="2">
    <source>
        <dbReference type="PROSITE" id="PS50097"/>
    </source>
</evidence>
<keyword evidence="1" id="KW-1133">Transmembrane helix</keyword>
<protein>
    <recommendedName>
        <fullName evidence="2">BTB domain-containing protein</fullName>
    </recommendedName>
</protein>
<dbReference type="InterPro" id="IPR000210">
    <property type="entry name" value="BTB/POZ_dom"/>
</dbReference>
<evidence type="ECO:0000256" key="1">
    <source>
        <dbReference type="SAM" id="Phobius"/>
    </source>
</evidence>
<feature type="domain" description="BTB" evidence="2">
    <location>
        <begin position="146"/>
        <end position="205"/>
    </location>
</feature>
<dbReference type="InterPro" id="IPR011333">
    <property type="entry name" value="SKP1/BTB/POZ_sf"/>
</dbReference>